<dbReference type="InterPro" id="IPR052020">
    <property type="entry name" value="Cyclic_di-GMP/3'3'-cGAMP_PDE"/>
</dbReference>
<feature type="domain" description="HD-GYP" evidence="2">
    <location>
        <begin position="289"/>
        <end position="484"/>
    </location>
</feature>
<dbReference type="SMART" id="SM00471">
    <property type="entry name" value="HDc"/>
    <property type="match status" value="1"/>
</dbReference>
<dbReference type="InterPro" id="IPR000792">
    <property type="entry name" value="Tscrpt_reg_LuxR_C"/>
</dbReference>
<dbReference type="InterPro" id="IPR003607">
    <property type="entry name" value="HD/PDEase_dom"/>
</dbReference>
<protein>
    <submittedName>
        <fullName evidence="3">HD domain-containing protein</fullName>
    </submittedName>
</protein>
<dbReference type="InterPro" id="IPR037522">
    <property type="entry name" value="HD_GYP_dom"/>
</dbReference>
<dbReference type="PANTHER" id="PTHR45228:SF5">
    <property type="entry name" value="CYCLIC DI-GMP PHOSPHODIESTERASE VC_1348-RELATED"/>
    <property type="match status" value="1"/>
</dbReference>
<dbReference type="GO" id="GO:0006355">
    <property type="term" value="P:regulation of DNA-templated transcription"/>
    <property type="evidence" value="ECO:0007669"/>
    <property type="project" value="InterPro"/>
</dbReference>
<dbReference type="PROSITE" id="PS51832">
    <property type="entry name" value="HD_GYP"/>
    <property type="match status" value="1"/>
</dbReference>
<comment type="caution">
    <text evidence="3">The sequence shown here is derived from an EMBL/GenBank/DDBJ whole genome shotgun (WGS) entry which is preliminary data.</text>
</comment>
<dbReference type="CDD" id="cd00077">
    <property type="entry name" value="HDc"/>
    <property type="match status" value="1"/>
</dbReference>
<dbReference type="PANTHER" id="PTHR45228">
    <property type="entry name" value="CYCLIC DI-GMP PHOSPHODIESTERASE TM_0186-RELATED"/>
    <property type="match status" value="1"/>
</dbReference>
<dbReference type="Gene3D" id="1.10.3210.10">
    <property type="entry name" value="Hypothetical protein af1432"/>
    <property type="match status" value="2"/>
</dbReference>
<dbReference type="PROSITE" id="PS50043">
    <property type="entry name" value="HTH_LUXR_2"/>
    <property type="match status" value="1"/>
</dbReference>
<dbReference type="Gene3D" id="1.10.10.10">
    <property type="entry name" value="Winged helix-like DNA-binding domain superfamily/Winged helix DNA-binding domain"/>
    <property type="match status" value="1"/>
</dbReference>
<dbReference type="SUPFAM" id="SSF46894">
    <property type="entry name" value="C-terminal effector domain of the bipartite response regulators"/>
    <property type="match status" value="1"/>
</dbReference>
<dbReference type="AlphaFoldDB" id="A0A7X6L071"/>
<dbReference type="SMART" id="SM00421">
    <property type="entry name" value="HTH_LUXR"/>
    <property type="match status" value="1"/>
</dbReference>
<evidence type="ECO:0000259" key="1">
    <source>
        <dbReference type="PROSITE" id="PS50043"/>
    </source>
</evidence>
<dbReference type="Pfam" id="PF13487">
    <property type="entry name" value="HD_5"/>
    <property type="match status" value="2"/>
</dbReference>
<name>A0A7X6L071_9NOCA</name>
<evidence type="ECO:0000313" key="4">
    <source>
        <dbReference type="Proteomes" id="UP000540698"/>
    </source>
</evidence>
<dbReference type="EMBL" id="JAAXOS010000002">
    <property type="protein sequence ID" value="NKY25407.1"/>
    <property type="molecule type" value="Genomic_DNA"/>
</dbReference>
<keyword evidence="4" id="KW-1185">Reference proteome</keyword>
<dbReference type="InterPro" id="IPR036388">
    <property type="entry name" value="WH-like_DNA-bd_sf"/>
</dbReference>
<evidence type="ECO:0000259" key="2">
    <source>
        <dbReference type="PROSITE" id="PS51832"/>
    </source>
</evidence>
<dbReference type="PRINTS" id="PR00038">
    <property type="entry name" value="HTHLUXR"/>
</dbReference>
<evidence type="ECO:0000313" key="3">
    <source>
        <dbReference type="EMBL" id="NKY25407.1"/>
    </source>
</evidence>
<reference evidence="3 4" key="1">
    <citation type="submission" date="2020-04" db="EMBL/GenBank/DDBJ databases">
        <title>MicrobeNet Type strains.</title>
        <authorList>
            <person name="Nicholson A.C."/>
        </authorList>
    </citation>
    <scope>NUCLEOTIDE SEQUENCE [LARGE SCALE GENOMIC DNA]</scope>
    <source>
        <strain evidence="3 4">DSM 44956</strain>
    </source>
</reference>
<dbReference type="Pfam" id="PF00196">
    <property type="entry name" value="GerE"/>
    <property type="match status" value="1"/>
</dbReference>
<feature type="domain" description="HTH luxR-type" evidence="1">
    <location>
        <begin position="475"/>
        <end position="540"/>
    </location>
</feature>
<organism evidence="3 4">
    <name type="scientific">Nocardia gamkensis</name>
    <dbReference type="NCBI Taxonomy" id="352869"/>
    <lineage>
        <taxon>Bacteria</taxon>
        <taxon>Bacillati</taxon>
        <taxon>Actinomycetota</taxon>
        <taxon>Actinomycetes</taxon>
        <taxon>Mycobacteriales</taxon>
        <taxon>Nocardiaceae</taxon>
        <taxon>Nocardia</taxon>
    </lineage>
</organism>
<sequence length="544" mass="56959">MSSIRAAEVLAALSLTTDLATGMPLEKGLATCLIATHLAERIGLPDAERRAVFLAALLAALGCTGRASENAESYADDIAFQRACHVLDPGDSTVFTAQLRRFGNWSPAAQSALRNRFVAQVRAGAPRALRSSSEMVRALGSRLDLPDAAVRALTEVEERWDGLGAPDRLRGEAISLAGRILHVAEQAVLALEGVGDEPAAVLPVGVGFPREETEHRADGSGHDPARPALSAVASRQGVVLGELRRRAGGHLDPDLVAVCDADALRAVLDVPDLLAAVLAAEPGAQATLPNTELDRPGLALAMVVDLKGRYLLGHSAHVAGLADAAACRMGVPAEDRAALRAAALLHDLGRAAVSSTVWDRGGPLGPRDWKRVRLRGYWTERILRRCPGLAGLAELAAGHHERLDPSGYTRGEQEASPGARLLAAANIFAACTEARPYRPAARPEEAAAHLGAEVAAGRLDGDACTAVIAAAADRPGPGGHGLSATEIDVLRLSARGRCGREIAAELLLPERTVTHHLTELRAKTGHRTRAGAAVFAMSHHLLPG</sequence>
<accession>A0A7X6L071</accession>
<dbReference type="Proteomes" id="UP000540698">
    <property type="component" value="Unassembled WGS sequence"/>
</dbReference>
<dbReference type="SUPFAM" id="SSF109604">
    <property type="entry name" value="HD-domain/PDEase-like"/>
    <property type="match status" value="1"/>
</dbReference>
<dbReference type="RefSeq" id="WP_062972508.1">
    <property type="nucleotide sequence ID" value="NZ_JAAXOS010000002.1"/>
</dbReference>
<dbReference type="InterPro" id="IPR016032">
    <property type="entry name" value="Sig_transdc_resp-reg_C-effctor"/>
</dbReference>
<dbReference type="CDD" id="cd06170">
    <property type="entry name" value="LuxR_C_like"/>
    <property type="match status" value="1"/>
</dbReference>
<gene>
    <name evidence="3" type="ORF">HGB38_04040</name>
</gene>
<dbReference type="GO" id="GO:0003677">
    <property type="term" value="F:DNA binding"/>
    <property type="evidence" value="ECO:0007669"/>
    <property type="project" value="InterPro"/>
</dbReference>
<proteinExistence type="predicted"/>